<dbReference type="PANTHER" id="PTHR48050">
    <property type="entry name" value="STEROL 3-BETA-GLUCOSYLTRANSFERASE"/>
    <property type="match status" value="1"/>
</dbReference>
<dbReference type="Gene3D" id="3.40.50.2000">
    <property type="entry name" value="Glycogen Phosphorylase B"/>
    <property type="match status" value="2"/>
</dbReference>
<dbReference type="GO" id="GO:0016758">
    <property type="term" value="F:hexosyltransferase activity"/>
    <property type="evidence" value="ECO:0007669"/>
    <property type="project" value="UniProtKB-ARBA"/>
</dbReference>
<dbReference type="EMBL" id="PPXC01000005">
    <property type="protein sequence ID" value="POH73953.1"/>
    <property type="molecule type" value="Genomic_DNA"/>
</dbReference>
<dbReference type="GO" id="GO:0008194">
    <property type="term" value="F:UDP-glycosyltransferase activity"/>
    <property type="evidence" value="ECO:0007669"/>
    <property type="project" value="InterPro"/>
</dbReference>
<dbReference type="InterPro" id="IPR002213">
    <property type="entry name" value="UDP_glucos_trans"/>
</dbReference>
<dbReference type="Proteomes" id="UP000237061">
    <property type="component" value="Unassembled WGS sequence"/>
</dbReference>
<proteinExistence type="predicted"/>
<dbReference type="CDD" id="cd03784">
    <property type="entry name" value="GT1_Gtf-like"/>
    <property type="match status" value="1"/>
</dbReference>
<dbReference type="SUPFAM" id="SSF53756">
    <property type="entry name" value="UDP-Glycosyltransferase/glycogen phosphorylase"/>
    <property type="match status" value="1"/>
</dbReference>
<reference evidence="2 3" key="1">
    <citation type="submission" date="2018-01" db="EMBL/GenBank/DDBJ databases">
        <title>Arthrobacter sp. nov., from glaciers in China.</title>
        <authorList>
            <person name="Liu Q."/>
            <person name="Xin Y.-H."/>
        </authorList>
    </citation>
    <scope>NUCLEOTIDE SEQUENCE [LARGE SCALE GENOMIC DNA]</scope>
    <source>
        <strain evidence="2 3">HLT2-12-2</strain>
    </source>
</reference>
<accession>A0A2S3ZXP2</accession>
<dbReference type="GO" id="GO:0017000">
    <property type="term" value="P:antibiotic biosynthetic process"/>
    <property type="evidence" value="ECO:0007669"/>
    <property type="project" value="UniProtKB-ARBA"/>
</dbReference>
<dbReference type="Pfam" id="PF06722">
    <property type="entry name" value="EryCIII-like_C"/>
    <property type="match status" value="1"/>
</dbReference>
<sequence>MTGLEPNHSIQGGARAITTRKYLFALTDGGGTVPPELGVARRLVDRGHHVTVLADESMGGQTRGTGAAFLPWSVAPTGELRDWERQSPMSLARNTVEHMITGPAPDQAREVGAAIERIQPGLVLTSFFAFGAMIAAEAKRVPFNVLLPNTYGLPAKGMPPGGAGLAPAHGPLGRLRDQVARSGVNWLFDRYALAPVNALRTQYRLDPIATTLNQVQHANLQLILTSPAFDFPGELPENARYVGPVLDDPAWAADVSWTEPPGEGPLVLVAMSSTFQNHQACLQRIIDALGTLPVRGVVTTGPAIKVEDLRAPANVSVLAAAPHAEVMRHANVVVTHGGHGTVIKALAAGLPLVVLHHGRDQADNAVRVTARGAGIAVPRRASPGRIASAVSTVLGSPAYAAAAVELGRAVALDADAGNALLLDALEG</sequence>
<feature type="domain" description="Erythromycin biosynthesis protein CIII-like C-terminal" evidence="1">
    <location>
        <begin position="285"/>
        <end position="408"/>
    </location>
</feature>
<comment type="caution">
    <text evidence="2">The sequence shown here is derived from an EMBL/GenBank/DDBJ whole genome shotgun (WGS) entry which is preliminary data.</text>
</comment>
<protein>
    <submittedName>
        <fullName evidence="2">Glycosyltransferase</fullName>
    </submittedName>
</protein>
<evidence type="ECO:0000313" key="2">
    <source>
        <dbReference type="EMBL" id="POH73953.1"/>
    </source>
</evidence>
<keyword evidence="3" id="KW-1185">Reference proteome</keyword>
<dbReference type="InterPro" id="IPR010610">
    <property type="entry name" value="EryCIII-like_C"/>
</dbReference>
<organism evidence="2 3">
    <name type="scientific">Arthrobacter glacialis</name>
    <dbReference type="NCBI Taxonomy" id="1664"/>
    <lineage>
        <taxon>Bacteria</taxon>
        <taxon>Bacillati</taxon>
        <taxon>Actinomycetota</taxon>
        <taxon>Actinomycetes</taxon>
        <taxon>Micrococcales</taxon>
        <taxon>Micrococcaceae</taxon>
        <taxon>Arthrobacter</taxon>
    </lineage>
</organism>
<dbReference type="AlphaFoldDB" id="A0A2S3ZXP2"/>
<gene>
    <name evidence="2" type="ORF">CVS27_08565</name>
</gene>
<evidence type="ECO:0000313" key="3">
    <source>
        <dbReference type="Proteomes" id="UP000237061"/>
    </source>
</evidence>
<name>A0A2S3ZXP2_ARTGL</name>
<keyword evidence="2" id="KW-0808">Transferase</keyword>
<dbReference type="InterPro" id="IPR050426">
    <property type="entry name" value="Glycosyltransferase_28"/>
</dbReference>
<evidence type="ECO:0000259" key="1">
    <source>
        <dbReference type="Pfam" id="PF06722"/>
    </source>
</evidence>
<dbReference type="PANTHER" id="PTHR48050:SF13">
    <property type="entry name" value="STEROL 3-BETA-GLUCOSYLTRANSFERASE UGT80A2"/>
    <property type="match status" value="1"/>
</dbReference>
<dbReference type="RefSeq" id="WP_103465308.1">
    <property type="nucleotide sequence ID" value="NZ_PPXC01000005.1"/>
</dbReference>